<dbReference type="RefSeq" id="WP_349297078.1">
    <property type="nucleotide sequence ID" value="NZ_JBEDNQ010000002.1"/>
</dbReference>
<evidence type="ECO:0000313" key="3">
    <source>
        <dbReference type="Proteomes" id="UP001494902"/>
    </source>
</evidence>
<proteinExistence type="predicted"/>
<keyword evidence="3" id="KW-1185">Reference proteome</keyword>
<dbReference type="InterPro" id="IPR034660">
    <property type="entry name" value="DinB/YfiT-like"/>
</dbReference>
<dbReference type="Pfam" id="PF11716">
    <property type="entry name" value="MDMPI_N"/>
    <property type="match status" value="1"/>
</dbReference>
<comment type="caution">
    <text evidence="2">The sequence shown here is derived from an EMBL/GenBank/DDBJ whole genome shotgun (WGS) entry which is preliminary data.</text>
</comment>
<evidence type="ECO:0000313" key="2">
    <source>
        <dbReference type="EMBL" id="MEQ3549989.1"/>
    </source>
</evidence>
<dbReference type="NCBIfam" id="TIGR03083">
    <property type="entry name" value="maleylpyruvate isomerase family mycothiol-dependent enzyme"/>
    <property type="match status" value="1"/>
</dbReference>
<protein>
    <submittedName>
        <fullName evidence="2">TIGR03086 family metal-binding protein</fullName>
    </submittedName>
</protein>
<reference evidence="2 3" key="1">
    <citation type="submission" date="2024-03" db="EMBL/GenBank/DDBJ databases">
        <title>Draft genome sequence of Pseudonocardia nematodicida JCM 31783.</title>
        <authorList>
            <person name="Butdee W."/>
            <person name="Duangmal K."/>
        </authorList>
    </citation>
    <scope>NUCLEOTIDE SEQUENCE [LARGE SCALE GENOMIC DNA]</scope>
    <source>
        <strain evidence="2 3">JCM 31783</strain>
    </source>
</reference>
<dbReference type="InterPro" id="IPR017520">
    <property type="entry name" value="CHP03086"/>
</dbReference>
<accession>A0ABV1K686</accession>
<dbReference type="Proteomes" id="UP001494902">
    <property type="component" value="Unassembled WGS sequence"/>
</dbReference>
<organism evidence="2 3">
    <name type="scientific">Pseudonocardia nematodicida</name>
    <dbReference type="NCBI Taxonomy" id="1206997"/>
    <lineage>
        <taxon>Bacteria</taxon>
        <taxon>Bacillati</taxon>
        <taxon>Actinomycetota</taxon>
        <taxon>Actinomycetes</taxon>
        <taxon>Pseudonocardiales</taxon>
        <taxon>Pseudonocardiaceae</taxon>
        <taxon>Pseudonocardia</taxon>
    </lineage>
</organism>
<dbReference type="InterPro" id="IPR017517">
    <property type="entry name" value="Maleyloyr_isom"/>
</dbReference>
<dbReference type="InterPro" id="IPR024344">
    <property type="entry name" value="MDMPI_metal-binding"/>
</dbReference>
<feature type="domain" description="Mycothiol-dependent maleylpyruvate isomerase metal-binding" evidence="1">
    <location>
        <begin position="12"/>
        <end position="131"/>
    </location>
</feature>
<dbReference type="SUPFAM" id="SSF109854">
    <property type="entry name" value="DinB/YfiT-like putative metalloenzymes"/>
    <property type="match status" value="1"/>
</dbReference>
<sequence length="196" mass="20564">MPTTTIDLSPTARAVSAVVTGIRDDQLGDPTPCPEMSVAALLDHLHGLAWAFRVAAEKSPEASSAAPHARAEDLAPDWRTAIPERLDTLAVAWQQPSAWTGQTEAGGMTMPADVAGTVALDELVLHGWDLAVATGQEFTPDGEAVGVVLGFTESMSVPGQETSREGLFGPVVAVRADAPTFDRALGFSGRDPHWTP</sequence>
<gene>
    <name evidence="2" type="ORF">WIS52_05860</name>
</gene>
<dbReference type="NCBIfam" id="TIGR03086">
    <property type="entry name" value="TIGR03086 family metal-binding protein"/>
    <property type="match status" value="1"/>
</dbReference>
<dbReference type="EMBL" id="JBEDNQ010000002">
    <property type="protein sequence ID" value="MEQ3549989.1"/>
    <property type="molecule type" value="Genomic_DNA"/>
</dbReference>
<name>A0ABV1K686_9PSEU</name>
<dbReference type="Gene3D" id="1.20.120.450">
    <property type="entry name" value="dinb family like domain"/>
    <property type="match status" value="1"/>
</dbReference>
<evidence type="ECO:0000259" key="1">
    <source>
        <dbReference type="Pfam" id="PF11716"/>
    </source>
</evidence>